<evidence type="ECO:0000256" key="1">
    <source>
        <dbReference type="ARBA" id="ARBA00001031"/>
    </source>
</evidence>
<sequence>MCGIIGIIGRDDVAERLVDGLKRLEYRGYDSAGVATVHDGAIERRRAEGKLANLVTELRDEPLPGTTGIAHTRWATHGAPTTSNAHPHATREVALVHNGIIENFKPLRAELMARGRIFDSQTDTEVVAHLVSELVEQGVSPRDAVAQVLPRLHGAFALAILFRSHPDMLIGARLGSPLVVGYGDGETYLGSDALALAPLTQRIAYLEEGDWVVITKDGAEIFDKDNQPVERPVTLSGVSGAMIDKGNHRHFMQKEIFEQPVVVAQTLRAYLRRMENEVAMPDMDFDLGQVKRITIVACGTSYYAGLVAKYWFEKFARVAVDIDVASEFRYRDPVLEPGGLALFISQSGETADTLAALRHARAEGQIIAVVVNVPTSSMAREADLLLPTHAGPEIGVASTKAFTCQLAVLAALAANLARAKGKLSPEEEAEIVWHLSEAPAALNEALSRDGQIEAMAHLIAPARDVLYLGRGPDYPMALEGALKLKEISYIHAEGYAAGEMKHGPIALIDELVPVIVIAPSGPLFEKTVSNMQEVQARGGKVVLISDAEGIALAGEGCMATIEMPKVHPLIAPLVYAVPVQLLAYHVAVAKGTDVDQPRNLAKSVTVE</sequence>
<evidence type="ECO:0000259" key="9">
    <source>
        <dbReference type="PROSITE" id="PS51278"/>
    </source>
</evidence>
<feature type="initiator methionine" description="Removed" evidence="8">
    <location>
        <position position="1"/>
    </location>
</feature>
<keyword evidence="4 8" id="KW-0032">Aminotransferase</keyword>
<dbReference type="SUPFAM" id="SSF56235">
    <property type="entry name" value="N-terminal nucleophile aminohydrolases (Ntn hydrolases)"/>
    <property type="match status" value="1"/>
</dbReference>
<dbReference type="InterPro" id="IPR017932">
    <property type="entry name" value="GATase_2_dom"/>
</dbReference>
<keyword evidence="12" id="KW-1185">Reference proteome</keyword>
<feature type="active site" description="For Fru-6P isomerization activity" evidence="8">
    <location>
        <position position="602"/>
    </location>
</feature>
<evidence type="ECO:0000313" key="12">
    <source>
        <dbReference type="Proteomes" id="UP001267638"/>
    </source>
</evidence>
<protein>
    <recommendedName>
        <fullName evidence="3 8">Glutamine--fructose-6-phosphate aminotransferase [isomerizing]</fullName>
        <ecNumber evidence="2 8">2.6.1.16</ecNumber>
    </recommendedName>
    <alternativeName>
        <fullName evidence="8">D-fructose-6-phosphate amidotransferase</fullName>
    </alternativeName>
    <alternativeName>
        <fullName evidence="8">GFAT</fullName>
    </alternativeName>
    <alternativeName>
        <fullName evidence="8">Glucosamine-6-phosphate synthase</fullName>
    </alternativeName>
    <alternativeName>
        <fullName evidence="8">Hexosephosphate aminotransferase</fullName>
    </alternativeName>
    <alternativeName>
        <fullName evidence="8">L-glutamine--D-fructose-6-phosphate amidotransferase</fullName>
    </alternativeName>
</protein>
<organism evidence="11 12">
    <name type="scientific">Sphingobium xenophagum</name>
    <dbReference type="NCBI Taxonomy" id="121428"/>
    <lineage>
        <taxon>Bacteria</taxon>
        <taxon>Pseudomonadati</taxon>
        <taxon>Pseudomonadota</taxon>
        <taxon>Alphaproteobacteria</taxon>
        <taxon>Sphingomonadales</taxon>
        <taxon>Sphingomonadaceae</taxon>
        <taxon>Sphingobium</taxon>
    </lineage>
</organism>
<dbReference type="Pfam" id="PF01380">
    <property type="entry name" value="SIS"/>
    <property type="match status" value="2"/>
</dbReference>
<dbReference type="CDD" id="cd00714">
    <property type="entry name" value="GFAT"/>
    <property type="match status" value="1"/>
</dbReference>
<evidence type="ECO:0000256" key="4">
    <source>
        <dbReference type="ARBA" id="ARBA00022576"/>
    </source>
</evidence>
<dbReference type="EC" id="2.6.1.16" evidence="2 8"/>
<dbReference type="Proteomes" id="UP001267638">
    <property type="component" value="Unassembled WGS sequence"/>
</dbReference>
<keyword evidence="8" id="KW-0963">Cytoplasm</keyword>
<dbReference type="InterPro" id="IPR047084">
    <property type="entry name" value="GFAT_N"/>
</dbReference>
<reference evidence="11 12" key="1">
    <citation type="submission" date="2023-07" db="EMBL/GenBank/DDBJ databases">
        <title>Sorghum-associated microbial communities from plants grown in Nebraska, USA.</title>
        <authorList>
            <person name="Schachtman D."/>
        </authorList>
    </citation>
    <scope>NUCLEOTIDE SEQUENCE [LARGE SCALE GENOMIC DNA]</scope>
    <source>
        <strain evidence="11 12">4256</strain>
    </source>
</reference>
<evidence type="ECO:0000256" key="2">
    <source>
        <dbReference type="ARBA" id="ARBA00012916"/>
    </source>
</evidence>
<dbReference type="Gene3D" id="3.40.50.10490">
    <property type="entry name" value="Glucose-6-phosphate isomerase like protein, domain 1"/>
    <property type="match status" value="2"/>
</dbReference>
<keyword evidence="6" id="KW-0677">Repeat</keyword>
<dbReference type="Gene3D" id="3.60.20.10">
    <property type="entry name" value="Glutamine Phosphoribosylpyrophosphate, subunit 1, domain 1"/>
    <property type="match status" value="1"/>
</dbReference>
<evidence type="ECO:0000259" key="10">
    <source>
        <dbReference type="PROSITE" id="PS51464"/>
    </source>
</evidence>
<evidence type="ECO:0000313" key="11">
    <source>
        <dbReference type="EMBL" id="MDR7153703.1"/>
    </source>
</evidence>
<evidence type="ECO:0000256" key="7">
    <source>
        <dbReference type="ARBA" id="ARBA00022962"/>
    </source>
</evidence>
<feature type="domain" description="SIS" evidence="10">
    <location>
        <begin position="283"/>
        <end position="422"/>
    </location>
</feature>
<dbReference type="HAMAP" id="MF_00164">
    <property type="entry name" value="GlmS"/>
    <property type="match status" value="1"/>
</dbReference>
<comment type="caution">
    <text evidence="11">The sequence shown here is derived from an EMBL/GenBank/DDBJ whole genome shotgun (WGS) entry which is preliminary data.</text>
</comment>
<keyword evidence="5 8" id="KW-0808">Transferase</keyword>
<comment type="subunit">
    <text evidence="8">Homodimer.</text>
</comment>
<dbReference type="InterPro" id="IPR046348">
    <property type="entry name" value="SIS_dom_sf"/>
</dbReference>
<feature type="domain" description="SIS" evidence="10">
    <location>
        <begin position="455"/>
        <end position="597"/>
    </location>
</feature>
<keyword evidence="7" id="KW-0315">Glutamine amidotransferase</keyword>
<comment type="subcellular location">
    <subcellularLocation>
        <location evidence="8">Cytoplasm</location>
    </subcellularLocation>
</comment>
<feature type="active site" description="Nucleophile; for GATase activity" evidence="8">
    <location>
        <position position="2"/>
    </location>
</feature>
<dbReference type="PROSITE" id="PS51464">
    <property type="entry name" value="SIS"/>
    <property type="match status" value="2"/>
</dbReference>
<dbReference type="PANTHER" id="PTHR10937">
    <property type="entry name" value="GLUCOSAMINE--FRUCTOSE-6-PHOSPHATE AMINOTRANSFERASE, ISOMERIZING"/>
    <property type="match status" value="1"/>
</dbReference>
<comment type="function">
    <text evidence="8">Catalyzes the first step in hexosamine metabolism, converting fructose-6P into glucosamine-6P using glutamine as a nitrogen source.</text>
</comment>
<dbReference type="CDD" id="cd05009">
    <property type="entry name" value="SIS_GlmS_GlmD_2"/>
    <property type="match status" value="1"/>
</dbReference>
<evidence type="ECO:0000256" key="3">
    <source>
        <dbReference type="ARBA" id="ARBA00016090"/>
    </source>
</evidence>
<dbReference type="GO" id="GO:0004360">
    <property type="term" value="F:glutamine-fructose-6-phosphate transaminase (isomerizing) activity"/>
    <property type="evidence" value="ECO:0007669"/>
    <property type="project" value="UniProtKB-EC"/>
</dbReference>
<gene>
    <name evidence="8" type="primary">glmS</name>
    <name evidence="11" type="ORF">J2W40_000500</name>
</gene>
<comment type="catalytic activity">
    <reaction evidence="1 8">
        <text>D-fructose 6-phosphate + L-glutamine = D-glucosamine 6-phosphate + L-glutamate</text>
        <dbReference type="Rhea" id="RHEA:13237"/>
        <dbReference type="ChEBI" id="CHEBI:29985"/>
        <dbReference type="ChEBI" id="CHEBI:58359"/>
        <dbReference type="ChEBI" id="CHEBI:58725"/>
        <dbReference type="ChEBI" id="CHEBI:61527"/>
        <dbReference type="EC" id="2.6.1.16"/>
    </reaction>
</comment>
<dbReference type="PROSITE" id="PS51278">
    <property type="entry name" value="GATASE_TYPE_2"/>
    <property type="match status" value="1"/>
</dbReference>
<name>A0ABU1WWL5_SPHXE</name>
<dbReference type="RefSeq" id="WP_310221788.1">
    <property type="nucleotide sequence ID" value="NZ_JAVDWV010000002.1"/>
</dbReference>
<evidence type="ECO:0000256" key="8">
    <source>
        <dbReference type="HAMAP-Rule" id="MF_00164"/>
    </source>
</evidence>
<proteinExistence type="inferred from homology"/>
<dbReference type="InterPro" id="IPR035490">
    <property type="entry name" value="GlmS/FrlB_SIS"/>
</dbReference>
<dbReference type="PANTHER" id="PTHR10937:SF0">
    <property type="entry name" value="GLUTAMINE--FRUCTOSE-6-PHOSPHATE TRANSAMINASE (ISOMERIZING)"/>
    <property type="match status" value="1"/>
</dbReference>
<dbReference type="Pfam" id="PF13522">
    <property type="entry name" value="GATase_6"/>
    <property type="match status" value="1"/>
</dbReference>
<dbReference type="InterPro" id="IPR001347">
    <property type="entry name" value="SIS_dom"/>
</dbReference>
<accession>A0ABU1WWL5</accession>
<dbReference type="EMBL" id="JAVDWV010000002">
    <property type="protein sequence ID" value="MDR7153703.1"/>
    <property type="molecule type" value="Genomic_DNA"/>
</dbReference>
<dbReference type="SUPFAM" id="SSF53697">
    <property type="entry name" value="SIS domain"/>
    <property type="match status" value="1"/>
</dbReference>
<dbReference type="InterPro" id="IPR029055">
    <property type="entry name" value="Ntn_hydrolases_N"/>
</dbReference>
<dbReference type="CDD" id="cd05008">
    <property type="entry name" value="SIS_GlmS_GlmD_1"/>
    <property type="match status" value="1"/>
</dbReference>
<dbReference type="NCBIfam" id="TIGR01135">
    <property type="entry name" value="glmS"/>
    <property type="match status" value="1"/>
</dbReference>
<dbReference type="NCBIfam" id="NF001484">
    <property type="entry name" value="PRK00331.1"/>
    <property type="match status" value="1"/>
</dbReference>
<evidence type="ECO:0000256" key="5">
    <source>
        <dbReference type="ARBA" id="ARBA00022679"/>
    </source>
</evidence>
<feature type="domain" description="Glutamine amidotransferase type-2" evidence="9">
    <location>
        <begin position="2"/>
        <end position="217"/>
    </location>
</feature>
<dbReference type="InterPro" id="IPR005855">
    <property type="entry name" value="GFAT"/>
</dbReference>
<evidence type="ECO:0000256" key="6">
    <source>
        <dbReference type="ARBA" id="ARBA00022737"/>
    </source>
</evidence>
<dbReference type="InterPro" id="IPR035466">
    <property type="entry name" value="GlmS/AgaS_SIS"/>
</dbReference>